<evidence type="ECO:0000259" key="4">
    <source>
        <dbReference type="Pfam" id="PF02709"/>
    </source>
</evidence>
<name>A0A4Z0L8J8_9FLAO</name>
<keyword evidence="1 5" id="KW-0808">Transferase</keyword>
<dbReference type="InterPro" id="IPR001173">
    <property type="entry name" value="Glyco_trans_2-like"/>
</dbReference>
<feature type="domain" description="Glycosyltransferase 2-like" evidence="3">
    <location>
        <begin position="6"/>
        <end position="131"/>
    </location>
</feature>
<comment type="caution">
    <text evidence="5">The sequence shown here is derived from an EMBL/GenBank/DDBJ whole genome shotgun (WGS) entry which is preliminary data.</text>
</comment>
<keyword evidence="6" id="KW-1185">Reference proteome</keyword>
<organism evidence="5 6">
    <name type="scientific">Flavobacterium humi</name>
    <dbReference type="NCBI Taxonomy" id="2562683"/>
    <lineage>
        <taxon>Bacteria</taxon>
        <taxon>Pseudomonadati</taxon>
        <taxon>Bacteroidota</taxon>
        <taxon>Flavobacteriia</taxon>
        <taxon>Flavobacteriales</taxon>
        <taxon>Flavobacteriaceae</taxon>
        <taxon>Flavobacterium</taxon>
    </lineage>
</organism>
<dbReference type="OrthoDB" id="9771846at2"/>
<evidence type="ECO:0000259" key="3">
    <source>
        <dbReference type="Pfam" id="PF00535"/>
    </source>
</evidence>
<dbReference type="InterPro" id="IPR029044">
    <property type="entry name" value="Nucleotide-diphossugar_trans"/>
</dbReference>
<keyword evidence="2" id="KW-0472">Membrane</keyword>
<dbReference type="RefSeq" id="WP_135526284.1">
    <property type="nucleotide sequence ID" value="NZ_SRLH01000004.1"/>
</dbReference>
<evidence type="ECO:0000313" key="6">
    <source>
        <dbReference type="Proteomes" id="UP000297407"/>
    </source>
</evidence>
<dbReference type="Pfam" id="PF02709">
    <property type="entry name" value="Glyco_transf_7C"/>
    <property type="match status" value="1"/>
</dbReference>
<dbReference type="PANTHER" id="PTHR43179">
    <property type="entry name" value="RHAMNOSYLTRANSFERASE WBBL"/>
    <property type="match status" value="1"/>
</dbReference>
<reference evidence="5 6" key="1">
    <citation type="submission" date="2019-04" db="EMBL/GenBank/DDBJ databases">
        <title>Flavobacterium sp. strain DS2-A Genome sequencing and assembly.</title>
        <authorList>
            <person name="Kim I."/>
        </authorList>
    </citation>
    <scope>NUCLEOTIDE SEQUENCE [LARGE SCALE GENOMIC DNA]</scope>
    <source>
        <strain evidence="5 6">DS2-A</strain>
    </source>
</reference>
<sequence length="324" mass="36804">MTDIAIVIVNYKSWDALGECLEALSAMDTNRFTFETIVVDNCSGDGKYETFASRFPNIRFIGNTGNNGFANGCNFGANAAHSNYYLFLNPDTVASEEAIYTLWQTAKNNPDFGIVTCTQVDAQHKKYKEIRFFPSLKTLFGPFRALNRAMSKETVQGDFSNDKAIVFPDWATGAVIFMSKGWYDKISGWNEKYWLYFEDVDICKRVIDQGGKVALIRNASILHKHGGASRINIKTKALTKTEVLISQHVYFNEHTKGFERMLIQFLLLFTLLLEKTLLAILGLVFFFIPKLKVNIFIFRNLVLYYVSALSKGTWTSPRAPLYTK</sequence>
<protein>
    <submittedName>
        <fullName evidence="5">Glycosyltransferase family 2 protein</fullName>
    </submittedName>
</protein>
<dbReference type="SUPFAM" id="SSF53448">
    <property type="entry name" value="Nucleotide-diphospho-sugar transferases"/>
    <property type="match status" value="1"/>
</dbReference>
<dbReference type="InterPro" id="IPR027791">
    <property type="entry name" value="Galactosyl_T_C"/>
</dbReference>
<evidence type="ECO:0000256" key="2">
    <source>
        <dbReference type="SAM" id="Phobius"/>
    </source>
</evidence>
<dbReference type="PANTHER" id="PTHR43179:SF7">
    <property type="entry name" value="RHAMNOSYLTRANSFERASE WBBL"/>
    <property type="match status" value="1"/>
</dbReference>
<dbReference type="GO" id="GO:0016740">
    <property type="term" value="F:transferase activity"/>
    <property type="evidence" value="ECO:0007669"/>
    <property type="project" value="UniProtKB-KW"/>
</dbReference>
<evidence type="ECO:0000313" key="5">
    <source>
        <dbReference type="EMBL" id="TGD58114.1"/>
    </source>
</evidence>
<evidence type="ECO:0000256" key="1">
    <source>
        <dbReference type="ARBA" id="ARBA00022679"/>
    </source>
</evidence>
<proteinExistence type="predicted"/>
<accession>A0A4Z0L8J8</accession>
<feature type="domain" description="Galactosyltransferase C-terminal" evidence="4">
    <location>
        <begin position="172"/>
        <end position="217"/>
    </location>
</feature>
<dbReference type="Gene3D" id="3.90.550.10">
    <property type="entry name" value="Spore Coat Polysaccharide Biosynthesis Protein SpsA, Chain A"/>
    <property type="match status" value="1"/>
</dbReference>
<feature type="transmembrane region" description="Helical" evidence="2">
    <location>
        <begin position="261"/>
        <end position="288"/>
    </location>
</feature>
<dbReference type="CDD" id="cd04186">
    <property type="entry name" value="GT_2_like_c"/>
    <property type="match status" value="1"/>
</dbReference>
<keyword evidence="2" id="KW-1133">Transmembrane helix</keyword>
<dbReference type="EMBL" id="SRLH01000004">
    <property type="protein sequence ID" value="TGD58114.1"/>
    <property type="molecule type" value="Genomic_DNA"/>
</dbReference>
<keyword evidence="2" id="KW-0812">Transmembrane</keyword>
<gene>
    <name evidence="5" type="ORF">E4635_08910</name>
</gene>
<dbReference type="AlphaFoldDB" id="A0A4Z0L8J8"/>
<dbReference type="Proteomes" id="UP000297407">
    <property type="component" value="Unassembled WGS sequence"/>
</dbReference>
<dbReference type="Pfam" id="PF00535">
    <property type="entry name" value="Glycos_transf_2"/>
    <property type="match status" value="1"/>
</dbReference>